<keyword evidence="6" id="KW-1133">Transmembrane helix</keyword>
<name>A0A7S4RKZ6_9DINO</name>
<comment type="similarity">
    <text evidence="1 10">Belongs to the peptidase A1 family.</text>
</comment>
<keyword evidence="7" id="KW-0472">Membrane</keyword>
<dbReference type="InterPro" id="IPR032799">
    <property type="entry name" value="TAXi_C"/>
</dbReference>
<dbReference type="PROSITE" id="PS00141">
    <property type="entry name" value="ASP_PROTEASE"/>
    <property type="match status" value="1"/>
</dbReference>
<dbReference type="SUPFAM" id="SSF50630">
    <property type="entry name" value="Acid proteases"/>
    <property type="match status" value="1"/>
</dbReference>
<dbReference type="EMBL" id="HBNR01052589">
    <property type="protein sequence ID" value="CAE4617528.1"/>
    <property type="molecule type" value="Transcribed_RNA"/>
</dbReference>
<evidence type="ECO:0000313" key="13">
    <source>
        <dbReference type="EMBL" id="CAE4617528.1"/>
    </source>
</evidence>
<dbReference type="PRINTS" id="PR00792">
    <property type="entry name" value="PEPSIN"/>
</dbReference>
<evidence type="ECO:0000256" key="3">
    <source>
        <dbReference type="ARBA" id="ARBA00022692"/>
    </source>
</evidence>
<gene>
    <name evidence="13" type="ORF">AMON00008_LOCUS36907</name>
</gene>
<feature type="active site" evidence="9">
    <location>
        <position position="75"/>
    </location>
</feature>
<accession>A0A7S4RKZ6</accession>
<dbReference type="Gene3D" id="2.40.70.10">
    <property type="entry name" value="Acid Proteases"/>
    <property type="match status" value="2"/>
</dbReference>
<keyword evidence="10" id="KW-0064">Aspartyl protease</keyword>
<reference evidence="13" key="1">
    <citation type="submission" date="2021-01" db="EMBL/GenBank/DDBJ databases">
        <authorList>
            <person name="Corre E."/>
            <person name="Pelletier E."/>
            <person name="Niang G."/>
            <person name="Scheremetjew M."/>
            <person name="Finn R."/>
            <person name="Kale V."/>
            <person name="Holt S."/>
            <person name="Cochrane G."/>
            <person name="Meng A."/>
            <person name="Brown T."/>
            <person name="Cohen L."/>
        </authorList>
    </citation>
    <scope>NUCLEOTIDE SEQUENCE</scope>
    <source>
        <strain evidence="13">CCMP3105</strain>
    </source>
</reference>
<evidence type="ECO:0000256" key="8">
    <source>
        <dbReference type="ARBA" id="ARBA00046288"/>
    </source>
</evidence>
<dbReference type="InterPro" id="IPR021109">
    <property type="entry name" value="Peptidase_aspartic_dom_sf"/>
</dbReference>
<dbReference type="AlphaFoldDB" id="A0A7S4RKZ6"/>
<evidence type="ECO:0000256" key="11">
    <source>
        <dbReference type="SAM" id="SignalP"/>
    </source>
</evidence>
<comment type="subcellular location">
    <subcellularLocation>
        <location evidence="8">Endomembrane system</location>
        <topology evidence="8">Single-pass type I membrane protein</topology>
    </subcellularLocation>
</comment>
<dbReference type="InterPro" id="IPR001969">
    <property type="entry name" value="Aspartic_peptidase_AS"/>
</dbReference>
<proteinExistence type="inferred from homology"/>
<feature type="chain" id="PRO_5031170645" description="Peptidase A1 domain-containing protein" evidence="11">
    <location>
        <begin position="19"/>
        <end position="453"/>
    </location>
</feature>
<dbReference type="InterPro" id="IPR032861">
    <property type="entry name" value="TAXi_N"/>
</dbReference>
<dbReference type="InterPro" id="IPR033121">
    <property type="entry name" value="PEPTIDASE_A1"/>
</dbReference>
<feature type="domain" description="Peptidase A1" evidence="12">
    <location>
        <begin position="57"/>
        <end position="384"/>
    </location>
</feature>
<feature type="signal peptide" evidence="11">
    <location>
        <begin position="1"/>
        <end position="18"/>
    </location>
</feature>
<feature type="active site" evidence="9">
    <location>
        <position position="272"/>
    </location>
</feature>
<dbReference type="GO" id="GO:0012505">
    <property type="term" value="C:endomembrane system"/>
    <property type="evidence" value="ECO:0007669"/>
    <property type="project" value="UniProtKB-SubCell"/>
</dbReference>
<evidence type="ECO:0000259" key="12">
    <source>
        <dbReference type="PROSITE" id="PS51767"/>
    </source>
</evidence>
<sequence length="453" mass="48324">MVHLLAVWLPLLLRLAQANPVVVPLTRRPGLVPKEQRRLSQTDEARLFGNLHALGSYHVDMLVGTPGQMQSVIVDTGSTMTAFPCTECGTKCGTHIDPPFDPQRSSTFRWVQCSESNCRQCSADGSTCGYSVRYVEGSSISGKFFEDVLHLGHAVRANSRHSVWLGCHTEETNLFLRQDPSGIMGLGDADWDVLTALMGGPLERRVVALCLSNDGGAMAFGGYNESWTPLEAPLQSVPYGLHYSVSVTGATLRAPGGRSIQLATLAGRYAMDSGTTFTYFSASQAAALRSAVASACGSGACGSAAAASNECWRATEADLDLFPQLHIAMGQAAYIWRARGYLSSQHPGLWCYTFRGDPPLTFGASFMRHHLVVFDRDAGMLHFAPSPCPSVASRNDSVPLHLAQRTWTAATTIGPSPAPITTTAEVASVSASRGQPLAVSLALASLVACMPLC</sequence>
<evidence type="ECO:0000256" key="5">
    <source>
        <dbReference type="ARBA" id="ARBA00022801"/>
    </source>
</evidence>
<dbReference type="GO" id="GO:0006508">
    <property type="term" value="P:proteolysis"/>
    <property type="evidence" value="ECO:0007669"/>
    <property type="project" value="UniProtKB-KW"/>
</dbReference>
<dbReference type="PANTHER" id="PTHR13683:SF375">
    <property type="entry name" value="PEPTIDASE A1 DOMAIN-CONTAINING PROTEIN"/>
    <property type="match status" value="1"/>
</dbReference>
<protein>
    <recommendedName>
        <fullName evidence="12">Peptidase A1 domain-containing protein</fullName>
    </recommendedName>
</protein>
<evidence type="ECO:0000256" key="1">
    <source>
        <dbReference type="ARBA" id="ARBA00007447"/>
    </source>
</evidence>
<evidence type="ECO:0000256" key="9">
    <source>
        <dbReference type="PIRSR" id="PIRSR601461-1"/>
    </source>
</evidence>
<evidence type="ECO:0000256" key="2">
    <source>
        <dbReference type="ARBA" id="ARBA00022670"/>
    </source>
</evidence>
<keyword evidence="3" id="KW-0812">Transmembrane</keyword>
<dbReference type="PANTHER" id="PTHR13683">
    <property type="entry name" value="ASPARTYL PROTEASES"/>
    <property type="match status" value="1"/>
</dbReference>
<keyword evidence="2 10" id="KW-0645">Protease</keyword>
<organism evidence="13">
    <name type="scientific">Alexandrium monilatum</name>
    <dbReference type="NCBI Taxonomy" id="311494"/>
    <lineage>
        <taxon>Eukaryota</taxon>
        <taxon>Sar</taxon>
        <taxon>Alveolata</taxon>
        <taxon>Dinophyceae</taxon>
        <taxon>Gonyaulacales</taxon>
        <taxon>Pyrocystaceae</taxon>
        <taxon>Alexandrium</taxon>
    </lineage>
</organism>
<evidence type="ECO:0000256" key="7">
    <source>
        <dbReference type="ARBA" id="ARBA00023136"/>
    </source>
</evidence>
<dbReference type="Pfam" id="PF14543">
    <property type="entry name" value="TAXi_N"/>
    <property type="match status" value="1"/>
</dbReference>
<evidence type="ECO:0000256" key="4">
    <source>
        <dbReference type="ARBA" id="ARBA00022729"/>
    </source>
</evidence>
<dbReference type="PROSITE" id="PS51767">
    <property type="entry name" value="PEPTIDASE_A1"/>
    <property type="match status" value="1"/>
</dbReference>
<dbReference type="Pfam" id="PF14541">
    <property type="entry name" value="TAXi_C"/>
    <property type="match status" value="1"/>
</dbReference>
<evidence type="ECO:0000256" key="6">
    <source>
        <dbReference type="ARBA" id="ARBA00022989"/>
    </source>
</evidence>
<keyword evidence="4 11" id="KW-0732">Signal</keyword>
<dbReference type="GO" id="GO:0004190">
    <property type="term" value="F:aspartic-type endopeptidase activity"/>
    <property type="evidence" value="ECO:0007669"/>
    <property type="project" value="UniProtKB-KW"/>
</dbReference>
<dbReference type="InterPro" id="IPR001461">
    <property type="entry name" value="Aspartic_peptidase_A1"/>
</dbReference>
<keyword evidence="5 10" id="KW-0378">Hydrolase</keyword>
<evidence type="ECO:0000256" key="10">
    <source>
        <dbReference type="RuleBase" id="RU000454"/>
    </source>
</evidence>